<feature type="domain" description="DOCKER Lobe A" evidence="1">
    <location>
        <begin position="37"/>
        <end position="121"/>
    </location>
</feature>
<dbReference type="Gene3D" id="1.25.40.410">
    <property type="match status" value="1"/>
</dbReference>
<accession>A0A914R395</accession>
<proteinExistence type="predicted"/>
<keyword evidence="2" id="KW-1185">Reference proteome</keyword>
<dbReference type="AlphaFoldDB" id="A0A914R395"/>
<dbReference type="Proteomes" id="UP000887564">
    <property type="component" value="Unplaced"/>
</dbReference>
<organism evidence="2 3">
    <name type="scientific">Parascaris equorum</name>
    <name type="common">Equine roundworm</name>
    <dbReference type="NCBI Taxonomy" id="6256"/>
    <lineage>
        <taxon>Eukaryota</taxon>
        <taxon>Metazoa</taxon>
        <taxon>Ecdysozoa</taxon>
        <taxon>Nematoda</taxon>
        <taxon>Chromadorea</taxon>
        <taxon>Rhabditida</taxon>
        <taxon>Spirurina</taxon>
        <taxon>Ascaridomorpha</taxon>
        <taxon>Ascaridoidea</taxon>
        <taxon>Ascarididae</taxon>
        <taxon>Parascaris</taxon>
    </lineage>
</organism>
<dbReference type="Pfam" id="PF06920">
    <property type="entry name" value="DHR-2_Lobe_A"/>
    <property type="match status" value="1"/>
</dbReference>
<reference evidence="3" key="1">
    <citation type="submission" date="2022-11" db="UniProtKB">
        <authorList>
            <consortium name="WormBaseParasite"/>
        </authorList>
    </citation>
    <scope>IDENTIFICATION</scope>
</reference>
<dbReference type="WBParaSite" id="PEQ_0000107401-mRNA-1">
    <property type="protein sequence ID" value="PEQ_0000107401-mRNA-1"/>
    <property type="gene ID" value="PEQ_0000107401"/>
</dbReference>
<protein>
    <submittedName>
        <fullName evidence="3">DOCKER Lobe A domain-containing protein</fullName>
    </submittedName>
</protein>
<name>A0A914R395_PAREQ</name>
<sequence>MSFKSGCSLDMWQFSRMGHYIFQREGEVYHLGGIVSLDWSLLDVINDSITNDENVFDDHSDSTQQAGFTLVSLFLEEFVAENFTAKIEKTVQTLVLAERYEAVGPLCRLAIPIYEQQNNYRV</sequence>
<dbReference type="InterPro" id="IPR043161">
    <property type="entry name" value="DOCK_C_lobe_A"/>
</dbReference>
<evidence type="ECO:0000259" key="1">
    <source>
        <dbReference type="Pfam" id="PF06920"/>
    </source>
</evidence>
<evidence type="ECO:0000313" key="3">
    <source>
        <dbReference type="WBParaSite" id="PEQ_0000107401-mRNA-1"/>
    </source>
</evidence>
<evidence type="ECO:0000313" key="2">
    <source>
        <dbReference type="Proteomes" id="UP000887564"/>
    </source>
</evidence>
<dbReference type="InterPro" id="IPR046769">
    <property type="entry name" value="DOCKER_Lobe_A"/>
</dbReference>